<reference evidence="2 3" key="1">
    <citation type="journal article" date="2020" name="Int. J. Syst. Evol. Microbiol.">
        <title>Novel acetic acid bacteria from cider fermentations: Acetobacter conturbans sp. nov. and Acetobacter fallax sp. nov.</title>
        <authorList>
            <person name="Sombolestani A.S."/>
            <person name="Cleenwerck I."/>
            <person name="Cnockaert M."/>
            <person name="Borremans W."/>
            <person name="Wieme A.D."/>
            <person name="De Vuyst L."/>
            <person name="Vandamme P."/>
        </authorList>
    </citation>
    <scope>NUCLEOTIDE SEQUENCE [LARGE SCALE GENOMIC DNA]</scope>
    <source>
        <strain evidence="2 3">LMG 30640</strain>
    </source>
</reference>
<evidence type="ECO:0000256" key="1">
    <source>
        <dbReference type="SAM" id="MobiDB-lite"/>
    </source>
</evidence>
<evidence type="ECO:0000313" key="2">
    <source>
        <dbReference type="EMBL" id="NHN85843.1"/>
    </source>
</evidence>
<keyword evidence="3" id="KW-1185">Reference proteome</keyword>
<dbReference type="EMBL" id="WOTB01000021">
    <property type="protein sequence ID" value="NHN85843.1"/>
    <property type="molecule type" value="Genomic_DNA"/>
</dbReference>
<organism evidence="2 3">
    <name type="scientific">Acetobacter musti</name>
    <dbReference type="NCBI Taxonomy" id="864732"/>
    <lineage>
        <taxon>Bacteria</taxon>
        <taxon>Pseudomonadati</taxon>
        <taxon>Pseudomonadota</taxon>
        <taxon>Alphaproteobacteria</taxon>
        <taxon>Acetobacterales</taxon>
        <taxon>Acetobacteraceae</taxon>
        <taxon>Acetobacter</taxon>
    </lineage>
</organism>
<name>A0ABX0JSS6_9PROT</name>
<proteinExistence type="predicted"/>
<feature type="region of interest" description="Disordered" evidence="1">
    <location>
        <begin position="81"/>
        <end position="100"/>
    </location>
</feature>
<sequence>MLESWAAGLPCIATPVATEGMTLPPELTACIAASAPALAKLTVSYYQDQTKADTASAAGLRYVRTELNENEVKIRLSKALGLPPRNLPAPPGPKTTRNIP</sequence>
<dbReference type="Proteomes" id="UP000635278">
    <property type="component" value="Unassembled WGS sequence"/>
</dbReference>
<comment type="caution">
    <text evidence="2">The sequence shown here is derived from an EMBL/GenBank/DDBJ whole genome shotgun (WGS) entry which is preliminary data.</text>
</comment>
<protein>
    <submittedName>
        <fullName evidence="2">Uncharacterized protein</fullName>
    </submittedName>
</protein>
<gene>
    <name evidence="2" type="ORF">GOB93_14500</name>
</gene>
<accession>A0ABX0JSS6</accession>
<evidence type="ECO:0000313" key="3">
    <source>
        <dbReference type="Proteomes" id="UP000635278"/>
    </source>
</evidence>